<evidence type="ECO:0000313" key="3">
    <source>
        <dbReference type="Proteomes" id="UP000724874"/>
    </source>
</evidence>
<feature type="signal peptide" evidence="1">
    <location>
        <begin position="1"/>
        <end position="20"/>
    </location>
</feature>
<name>A0A9P5NZ50_GYMJU</name>
<evidence type="ECO:0008006" key="4">
    <source>
        <dbReference type="Google" id="ProtNLM"/>
    </source>
</evidence>
<evidence type="ECO:0000313" key="2">
    <source>
        <dbReference type="EMBL" id="KAF8911599.1"/>
    </source>
</evidence>
<reference evidence="2" key="1">
    <citation type="submission" date="2020-11" db="EMBL/GenBank/DDBJ databases">
        <authorList>
            <consortium name="DOE Joint Genome Institute"/>
            <person name="Ahrendt S."/>
            <person name="Riley R."/>
            <person name="Andreopoulos W."/>
            <person name="LaButti K."/>
            <person name="Pangilinan J."/>
            <person name="Ruiz-duenas F.J."/>
            <person name="Barrasa J.M."/>
            <person name="Sanchez-Garcia M."/>
            <person name="Camarero S."/>
            <person name="Miyauchi S."/>
            <person name="Serrano A."/>
            <person name="Linde D."/>
            <person name="Babiker R."/>
            <person name="Drula E."/>
            <person name="Ayuso-Fernandez I."/>
            <person name="Pacheco R."/>
            <person name="Padilla G."/>
            <person name="Ferreira P."/>
            <person name="Barriuso J."/>
            <person name="Kellner H."/>
            <person name="Castanera R."/>
            <person name="Alfaro M."/>
            <person name="Ramirez L."/>
            <person name="Pisabarro A.G."/>
            <person name="Kuo A."/>
            <person name="Tritt A."/>
            <person name="Lipzen A."/>
            <person name="He G."/>
            <person name="Yan M."/>
            <person name="Ng V."/>
            <person name="Cullen D."/>
            <person name="Martin F."/>
            <person name="Rosso M.-N."/>
            <person name="Henrissat B."/>
            <person name="Hibbett D."/>
            <person name="Martinez A.T."/>
            <person name="Grigoriev I.V."/>
        </authorList>
    </citation>
    <scope>NUCLEOTIDE SEQUENCE</scope>
    <source>
        <strain evidence="2">AH 44721</strain>
    </source>
</reference>
<comment type="caution">
    <text evidence="2">The sequence shown here is derived from an EMBL/GenBank/DDBJ whole genome shotgun (WGS) entry which is preliminary data.</text>
</comment>
<dbReference type="Proteomes" id="UP000724874">
    <property type="component" value="Unassembled WGS sequence"/>
</dbReference>
<proteinExistence type="predicted"/>
<keyword evidence="3" id="KW-1185">Reference proteome</keyword>
<dbReference type="OrthoDB" id="3048367at2759"/>
<organism evidence="2 3">
    <name type="scientific">Gymnopilus junonius</name>
    <name type="common">Spectacular rustgill mushroom</name>
    <name type="synonym">Gymnopilus spectabilis subsp. junonius</name>
    <dbReference type="NCBI Taxonomy" id="109634"/>
    <lineage>
        <taxon>Eukaryota</taxon>
        <taxon>Fungi</taxon>
        <taxon>Dikarya</taxon>
        <taxon>Basidiomycota</taxon>
        <taxon>Agaricomycotina</taxon>
        <taxon>Agaricomycetes</taxon>
        <taxon>Agaricomycetidae</taxon>
        <taxon>Agaricales</taxon>
        <taxon>Agaricineae</taxon>
        <taxon>Hymenogastraceae</taxon>
        <taxon>Gymnopilus</taxon>
    </lineage>
</organism>
<feature type="chain" id="PRO_5040157132" description="4Fe-4S ferredoxin-type domain-containing protein" evidence="1">
    <location>
        <begin position="21"/>
        <end position="105"/>
    </location>
</feature>
<accession>A0A9P5NZ50</accession>
<gene>
    <name evidence="2" type="ORF">CPB84DRAFT_1762342</name>
</gene>
<dbReference type="AlphaFoldDB" id="A0A9P5NZ50"/>
<keyword evidence="1" id="KW-0732">Signal</keyword>
<evidence type="ECO:0000256" key="1">
    <source>
        <dbReference type="SAM" id="SignalP"/>
    </source>
</evidence>
<sequence length="105" mass="11024">MKLFFSIVLVAAAIMAGTRAQIIECDVCFLEKPDCPAGEVSTEGVSGCWGCCRPICRTVCINSLSDIAIGPPCLIIETQQPSPVSAPPPEVCYECCLPSVVADSS</sequence>
<dbReference type="EMBL" id="JADNYJ010000004">
    <property type="protein sequence ID" value="KAF8911599.1"/>
    <property type="molecule type" value="Genomic_DNA"/>
</dbReference>
<protein>
    <recommendedName>
        <fullName evidence="4">4Fe-4S ferredoxin-type domain-containing protein</fullName>
    </recommendedName>
</protein>